<evidence type="ECO:0000313" key="1">
    <source>
        <dbReference type="EMBL" id="MPC70024.1"/>
    </source>
</evidence>
<name>A0A5B7HNA2_PORTR</name>
<dbReference type="AlphaFoldDB" id="A0A5B7HNA2"/>
<comment type="caution">
    <text evidence="1">The sequence shown here is derived from an EMBL/GenBank/DDBJ whole genome shotgun (WGS) entry which is preliminary data.</text>
</comment>
<dbReference type="Proteomes" id="UP000324222">
    <property type="component" value="Unassembled WGS sequence"/>
</dbReference>
<protein>
    <submittedName>
        <fullName evidence="1">Uncharacterized protein</fullName>
    </submittedName>
</protein>
<gene>
    <name evidence="1" type="ORF">E2C01_064259</name>
</gene>
<reference evidence="1 2" key="1">
    <citation type="submission" date="2019-05" db="EMBL/GenBank/DDBJ databases">
        <title>Another draft genome of Portunus trituberculatus and its Hox gene families provides insights of decapod evolution.</title>
        <authorList>
            <person name="Jeong J.-H."/>
            <person name="Song I."/>
            <person name="Kim S."/>
            <person name="Choi T."/>
            <person name="Kim D."/>
            <person name="Ryu S."/>
            <person name="Kim W."/>
        </authorList>
    </citation>
    <scope>NUCLEOTIDE SEQUENCE [LARGE SCALE GENOMIC DNA]</scope>
    <source>
        <tissue evidence="1">Muscle</tissue>
    </source>
</reference>
<accession>A0A5B7HNA2</accession>
<dbReference type="EMBL" id="VSRR010030374">
    <property type="protein sequence ID" value="MPC70024.1"/>
    <property type="molecule type" value="Genomic_DNA"/>
</dbReference>
<keyword evidence="2" id="KW-1185">Reference proteome</keyword>
<evidence type="ECO:0000313" key="2">
    <source>
        <dbReference type="Proteomes" id="UP000324222"/>
    </source>
</evidence>
<organism evidence="1 2">
    <name type="scientific">Portunus trituberculatus</name>
    <name type="common">Swimming crab</name>
    <name type="synonym">Neptunus trituberculatus</name>
    <dbReference type="NCBI Taxonomy" id="210409"/>
    <lineage>
        <taxon>Eukaryota</taxon>
        <taxon>Metazoa</taxon>
        <taxon>Ecdysozoa</taxon>
        <taxon>Arthropoda</taxon>
        <taxon>Crustacea</taxon>
        <taxon>Multicrustacea</taxon>
        <taxon>Malacostraca</taxon>
        <taxon>Eumalacostraca</taxon>
        <taxon>Eucarida</taxon>
        <taxon>Decapoda</taxon>
        <taxon>Pleocyemata</taxon>
        <taxon>Brachyura</taxon>
        <taxon>Eubrachyura</taxon>
        <taxon>Portunoidea</taxon>
        <taxon>Portunidae</taxon>
        <taxon>Portuninae</taxon>
        <taxon>Portunus</taxon>
    </lineage>
</organism>
<sequence>MTSPIEHRAPDSVGSCCAHSCQHMDSFFPFIFISIALPSSLIPPSLPLPIPTHASLPFPLLR</sequence>
<proteinExistence type="predicted"/>